<dbReference type="InterPro" id="IPR044068">
    <property type="entry name" value="CB"/>
</dbReference>
<keyword evidence="2 9" id="KW-0963">Cytoplasm</keyword>
<keyword evidence="13" id="KW-1185">Reference proteome</keyword>
<keyword evidence="7 9" id="KW-0233">DNA recombination</keyword>
<evidence type="ECO:0000256" key="9">
    <source>
        <dbReference type="HAMAP-Rule" id="MF_01808"/>
    </source>
</evidence>
<dbReference type="GO" id="GO:0005737">
    <property type="term" value="C:cytoplasm"/>
    <property type="evidence" value="ECO:0007669"/>
    <property type="project" value="UniProtKB-SubCell"/>
</dbReference>
<dbReference type="PROSITE" id="PS51900">
    <property type="entry name" value="CB"/>
    <property type="match status" value="1"/>
</dbReference>
<comment type="function">
    <text evidence="9">Site-specific tyrosine recombinase, which acts by catalyzing the cutting and rejoining of the recombining DNA molecules. The XerC-XerD complex is essential to convert dimers of the bacterial chromosome into monomers to permit their segregation at cell division. It also contributes to the segregational stability of plasmids.</text>
</comment>
<name>S2X0A7_9ACTN</name>
<dbReference type="PROSITE" id="PS51898">
    <property type="entry name" value="TYR_RECOMBINASE"/>
    <property type="match status" value="1"/>
</dbReference>
<evidence type="ECO:0000256" key="6">
    <source>
        <dbReference type="ARBA" id="ARBA00023125"/>
    </source>
</evidence>
<accession>S2X0A7</accession>
<dbReference type="NCBIfam" id="NF001399">
    <property type="entry name" value="PRK00283.1"/>
    <property type="match status" value="1"/>
</dbReference>
<keyword evidence="5 9" id="KW-0229">DNA integration</keyword>
<comment type="subunit">
    <text evidence="9">Forms a cyclic heterotetrameric complex composed of two molecules of XerC and two molecules of XerD.</text>
</comment>
<dbReference type="SUPFAM" id="SSF56349">
    <property type="entry name" value="DNA breaking-rejoining enzymes"/>
    <property type="match status" value="1"/>
</dbReference>
<dbReference type="Pfam" id="PF00589">
    <property type="entry name" value="Phage_integrase"/>
    <property type="match status" value="1"/>
</dbReference>
<dbReference type="InterPro" id="IPR013762">
    <property type="entry name" value="Integrase-like_cat_sf"/>
</dbReference>
<sequence>MEKLKQQFASDQRIRLGRSVHTVDAYSSDIQDLIDFVSGRHSDFSQISIADLRAWLAAMKSAGAQPSTLARRIGAVRTFFRWLRENGHIESDPASKLQTPKVPKRLPNTLTQDQMRTVLDAAIDAMMTEDTPQNRRDEAILELLYASGIRVSELCGLDIDDLNTSRGTVTVIGKGNKQRSVPIGAPAQRAIQNWLQSRQQLATDKSGYALFLGLRGGRIDPRVVRRVVHNSLDALPQAPDVGPHGFRHAMATHLLEGGADLRSVQEMLGHSSLATTQIYTHITNERLVSAFKQAHPRA</sequence>
<dbReference type="CDD" id="cd00798">
    <property type="entry name" value="INT_XerDC_C"/>
    <property type="match status" value="1"/>
</dbReference>
<feature type="active site" evidence="9">
    <location>
        <position position="244"/>
    </location>
</feature>
<keyword evidence="3 9" id="KW-0132">Cell division</keyword>
<keyword evidence="6 9" id="KW-0238">DNA-binding</keyword>
<reference evidence="12 13" key="1">
    <citation type="submission" date="2013-04" db="EMBL/GenBank/DDBJ databases">
        <title>The Genome Sequence of Propionimicrobium lymphophilum ACS-093-V-SCH5.</title>
        <authorList>
            <consortium name="The Broad Institute Genomics Platform"/>
            <person name="Earl A."/>
            <person name="Ward D."/>
            <person name="Feldgarden M."/>
            <person name="Gevers D."/>
            <person name="Saerens B."/>
            <person name="Vaneechoutte M."/>
            <person name="Walker B."/>
            <person name="Young S."/>
            <person name="Zeng Q."/>
            <person name="Gargeya S."/>
            <person name="Fitzgerald M."/>
            <person name="Haas B."/>
            <person name="Abouelleil A."/>
            <person name="Allen A.W."/>
            <person name="Alvarado L."/>
            <person name="Arachchi H.M."/>
            <person name="Berlin A.M."/>
            <person name="Chapman S.B."/>
            <person name="Gainer-Dewar J."/>
            <person name="Goldberg J."/>
            <person name="Griggs A."/>
            <person name="Gujja S."/>
            <person name="Hansen M."/>
            <person name="Howarth C."/>
            <person name="Imamovic A."/>
            <person name="Ireland A."/>
            <person name="Larimer J."/>
            <person name="McCowan C."/>
            <person name="Murphy C."/>
            <person name="Pearson M."/>
            <person name="Poon T.W."/>
            <person name="Priest M."/>
            <person name="Roberts A."/>
            <person name="Saif S."/>
            <person name="Shea T."/>
            <person name="Sisk P."/>
            <person name="Sykes S."/>
            <person name="Wortman J."/>
            <person name="Nusbaum C."/>
            <person name="Birren B."/>
        </authorList>
    </citation>
    <scope>NUCLEOTIDE SEQUENCE [LARGE SCALE GENOMIC DNA]</scope>
    <source>
        <strain evidence="12 13">ACS-093-V-SCH5</strain>
    </source>
</reference>
<evidence type="ECO:0000256" key="1">
    <source>
        <dbReference type="ARBA" id="ARBA00004496"/>
    </source>
</evidence>
<evidence type="ECO:0000256" key="8">
    <source>
        <dbReference type="ARBA" id="ARBA00023306"/>
    </source>
</evidence>
<feature type="active site" evidence="9">
    <location>
        <position position="174"/>
    </location>
</feature>
<dbReference type="Proteomes" id="UP000014417">
    <property type="component" value="Unassembled WGS sequence"/>
</dbReference>
<dbReference type="GO" id="GO:0051301">
    <property type="term" value="P:cell division"/>
    <property type="evidence" value="ECO:0007669"/>
    <property type="project" value="UniProtKB-KW"/>
</dbReference>
<feature type="active site" evidence="9">
    <location>
        <position position="247"/>
    </location>
</feature>
<feature type="active site" evidence="9">
    <location>
        <position position="270"/>
    </location>
</feature>
<dbReference type="AlphaFoldDB" id="S2X0A7"/>
<dbReference type="InterPro" id="IPR050090">
    <property type="entry name" value="Tyrosine_recombinase_XerCD"/>
</dbReference>
<dbReference type="InterPro" id="IPR002104">
    <property type="entry name" value="Integrase_catalytic"/>
</dbReference>
<dbReference type="PANTHER" id="PTHR30349">
    <property type="entry name" value="PHAGE INTEGRASE-RELATED"/>
    <property type="match status" value="1"/>
</dbReference>
<comment type="subcellular location">
    <subcellularLocation>
        <location evidence="1 9">Cytoplasm</location>
    </subcellularLocation>
</comment>
<dbReference type="Gene3D" id="1.10.150.130">
    <property type="match status" value="1"/>
</dbReference>
<dbReference type="GO" id="GO:0003677">
    <property type="term" value="F:DNA binding"/>
    <property type="evidence" value="ECO:0007669"/>
    <property type="project" value="UniProtKB-UniRule"/>
</dbReference>
<feature type="active site" evidence="9">
    <location>
        <position position="150"/>
    </location>
</feature>
<comment type="similarity">
    <text evidence="9">Belongs to the 'phage' integrase family. XerC subfamily.</text>
</comment>
<dbReference type="GO" id="GO:0009037">
    <property type="term" value="F:tyrosine-based site-specific recombinase activity"/>
    <property type="evidence" value="ECO:0007669"/>
    <property type="project" value="UniProtKB-UniRule"/>
</dbReference>
<dbReference type="STRING" id="883161.HMPREF9306_00954"/>
<dbReference type="PANTHER" id="PTHR30349:SF77">
    <property type="entry name" value="TYROSINE RECOMBINASE XERC"/>
    <property type="match status" value="1"/>
</dbReference>
<protein>
    <recommendedName>
        <fullName evidence="9">Tyrosine recombinase XerC</fullName>
    </recommendedName>
</protein>
<dbReference type="InterPro" id="IPR010998">
    <property type="entry name" value="Integrase_recombinase_N"/>
</dbReference>
<dbReference type="GO" id="GO:0007059">
    <property type="term" value="P:chromosome segregation"/>
    <property type="evidence" value="ECO:0007669"/>
    <property type="project" value="UniProtKB-UniRule"/>
</dbReference>
<evidence type="ECO:0000259" key="11">
    <source>
        <dbReference type="PROSITE" id="PS51900"/>
    </source>
</evidence>
<feature type="domain" description="Core-binding (CB)" evidence="11">
    <location>
        <begin position="1"/>
        <end position="84"/>
    </location>
</feature>
<feature type="domain" description="Tyr recombinase" evidence="10">
    <location>
        <begin position="105"/>
        <end position="292"/>
    </location>
</feature>
<evidence type="ECO:0000256" key="2">
    <source>
        <dbReference type="ARBA" id="ARBA00022490"/>
    </source>
</evidence>
<evidence type="ECO:0000313" key="12">
    <source>
        <dbReference type="EMBL" id="EPD33414.1"/>
    </source>
</evidence>
<gene>
    <name evidence="9" type="primary">xerC</name>
    <name evidence="12" type="ORF">HMPREF9306_00954</name>
</gene>
<dbReference type="Pfam" id="PF02899">
    <property type="entry name" value="Phage_int_SAM_1"/>
    <property type="match status" value="1"/>
</dbReference>
<organism evidence="12 13">
    <name type="scientific">Propionimicrobium lymphophilum ACS-093-V-SCH5</name>
    <dbReference type="NCBI Taxonomy" id="883161"/>
    <lineage>
        <taxon>Bacteria</taxon>
        <taxon>Bacillati</taxon>
        <taxon>Actinomycetota</taxon>
        <taxon>Actinomycetes</taxon>
        <taxon>Propionibacteriales</taxon>
        <taxon>Propionibacteriaceae</taxon>
        <taxon>Propionimicrobium</taxon>
    </lineage>
</organism>
<dbReference type="InterPro" id="IPR004107">
    <property type="entry name" value="Integrase_SAM-like_N"/>
</dbReference>
<evidence type="ECO:0000256" key="3">
    <source>
        <dbReference type="ARBA" id="ARBA00022618"/>
    </source>
</evidence>
<dbReference type="Gene3D" id="1.10.443.10">
    <property type="entry name" value="Intergrase catalytic core"/>
    <property type="match status" value="1"/>
</dbReference>
<dbReference type="HAMAP" id="MF_01808">
    <property type="entry name" value="Recomb_XerC_XerD"/>
    <property type="match status" value="1"/>
</dbReference>
<dbReference type="PATRIC" id="fig|883161.3.peg.950"/>
<dbReference type="InterPro" id="IPR011010">
    <property type="entry name" value="DNA_brk_join_enz"/>
</dbReference>
<evidence type="ECO:0000259" key="10">
    <source>
        <dbReference type="PROSITE" id="PS51898"/>
    </source>
</evidence>
<evidence type="ECO:0000256" key="5">
    <source>
        <dbReference type="ARBA" id="ARBA00022908"/>
    </source>
</evidence>
<proteinExistence type="inferred from homology"/>
<evidence type="ECO:0000256" key="4">
    <source>
        <dbReference type="ARBA" id="ARBA00022829"/>
    </source>
</evidence>
<dbReference type="HOGENOM" id="CLU_027562_9_0_11"/>
<comment type="caution">
    <text evidence="12">The sequence shown here is derived from an EMBL/GenBank/DDBJ whole genome shotgun (WGS) entry which is preliminary data.</text>
</comment>
<dbReference type="GO" id="GO:0006313">
    <property type="term" value="P:DNA transposition"/>
    <property type="evidence" value="ECO:0007669"/>
    <property type="project" value="UniProtKB-UniRule"/>
</dbReference>
<evidence type="ECO:0000313" key="13">
    <source>
        <dbReference type="Proteomes" id="UP000014417"/>
    </source>
</evidence>
<keyword evidence="8 9" id="KW-0131">Cell cycle</keyword>
<dbReference type="EMBL" id="AGZR01000005">
    <property type="protein sequence ID" value="EPD33414.1"/>
    <property type="molecule type" value="Genomic_DNA"/>
</dbReference>
<feature type="active site" description="O-(3'-phospho-DNA)-tyrosine intermediate" evidence="9">
    <location>
        <position position="279"/>
    </location>
</feature>
<evidence type="ECO:0000256" key="7">
    <source>
        <dbReference type="ARBA" id="ARBA00023172"/>
    </source>
</evidence>
<keyword evidence="4 9" id="KW-0159">Chromosome partition</keyword>
<dbReference type="InterPro" id="IPR023009">
    <property type="entry name" value="Tyrosine_recombinase_XerC/XerD"/>
</dbReference>